<dbReference type="EMBL" id="BPLQ01003625">
    <property type="protein sequence ID" value="GIY01913.1"/>
    <property type="molecule type" value="Genomic_DNA"/>
</dbReference>
<reference evidence="1 2" key="1">
    <citation type="submission" date="2021-06" db="EMBL/GenBank/DDBJ databases">
        <title>Caerostris darwini draft genome.</title>
        <authorList>
            <person name="Kono N."/>
            <person name="Arakawa K."/>
        </authorList>
    </citation>
    <scope>NUCLEOTIDE SEQUENCE [LARGE SCALE GENOMIC DNA]</scope>
</reference>
<comment type="caution">
    <text evidence="1">The sequence shown here is derived from an EMBL/GenBank/DDBJ whole genome shotgun (WGS) entry which is preliminary data.</text>
</comment>
<organism evidence="1 2">
    <name type="scientific">Caerostris darwini</name>
    <dbReference type="NCBI Taxonomy" id="1538125"/>
    <lineage>
        <taxon>Eukaryota</taxon>
        <taxon>Metazoa</taxon>
        <taxon>Ecdysozoa</taxon>
        <taxon>Arthropoda</taxon>
        <taxon>Chelicerata</taxon>
        <taxon>Arachnida</taxon>
        <taxon>Araneae</taxon>
        <taxon>Araneomorphae</taxon>
        <taxon>Entelegynae</taxon>
        <taxon>Araneoidea</taxon>
        <taxon>Araneidae</taxon>
        <taxon>Caerostris</taxon>
    </lineage>
</organism>
<name>A0AAV4PWF7_9ARAC</name>
<dbReference type="SUPFAM" id="SSF56219">
    <property type="entry name" value="DNase I-like"/>
    <property type="match status" value="1"/>
</dbReference>
<proteinExistence type="predicted"/>
<dbReference type="Proteomes" id="UP001054837">
    <property type="component" value="Unassembled WGS sequence"/>
</dbReference>
<sequence length="207" mass="24080">MRKILKDTFELNGFDHHHLVSDLSRRRQSGVSTYNKHHLKPLLESVEIFPNQVPGIHVLFANFKTKLRVAVLYAKLGSNDDDIIDEIDESFGSKNRDYKIVLAGDSNIDMGTELERVFCKIMDEIYCMTLRNNIAQYTTRSRMSIDAVFSTHSARESDLYDSVFSHQLSLYVQVSWDKKKTSYSRSTRRRRSKAGVWVRSMKFCRTN</sequence>
<evidence type="ECO:0000313" key="2">
    <source>
        <dbReference type="Proteomes" id="UP001054837"/>
    </source>
</evidence>
<dbReference type="InterPro" id="IPR036691">
    <property type="entry name" value="Endo/exonu/phosph_ase_sf"/>
</dbReference>
<evidence type="ECO:0000313" key="1">
    <source>
        <dbReference type="EMBL" id="GIY01913.1"/>
    </source>
</evidence>
<protein>
    <submittedName>
        <fullName evidence="1">Uncharacterized protein</fullName>
    </submittedName>
</protein>
<dbReference type="Gene3D" id="3.60.10.10">
    <property type="entry name" value="Endonuclease/exonuclease/phosphatase"/>
    <property type="match status" value="1"/>
</dbReference>
<accession>A0AAV4PWF7</accession>
<gene>
    <name evidence="1" type="primary">AVEN_257674_1</name>
    <name evidence="1" type="ORF">CDAR_392991</name>
</gene>
<keyword evidence="2" id="KW-1185">Reference proteome</keyword>
<dbReference type="AlphaFoldDB" id="A0AAV4PWF7"/>